<keyword evidence="3" id="KW-0732">Signal</keyword>
<name>A0A0H2UHE4_RAT</name>
<dbReference type="PROSITE" id="PS50041">
    <property type="entry name" value="C_TYPE_LECTIN_2"/>
    <property type="match status" value="1"/>
</dbReference>
<evidence type="ECO:0000256" key="2">
    <source>
        <dbReference type="ARBA" id="ARBA00023157"/>
    </source>
</evidence>
<dbReference type="RGD" id="3254">
    <property type="gene designation" value="Reg3b"/>
</dbReference>
<dbReference type="GO" id="GO:0050830">
    <property type="term" value="P:defense response to Gram-positive bacterium"/>
    <property type="evidence" value="ECO:0007669"/>
    <property type="project" value="Ensembl"/>
</dbReference>
<dbReference type="GO" id="GO:0030246">
    <property type="term" value="F:carbohydrate binding"/>
    <property type="evidence" value="ECO:0007669"/>
    <property type="project" value="UniProtKB-KW"/>
</dbReference>
<dbReference type="InterPro" id="IPR016187">
    <property type="entry name" value="CTDL_fold"/>
</dbReference>
<reference evidence="5" key="3">
    <citation type="submission" date="2025-09" db="UniProtKB">
        <authorList>
            <consortium name="Ensembl"/>
        </authorList>
    </citation>
    <scope>IDENTIFICATION</scope>
    <source>
        <strain evidence="5">Brown Norway</strain>
    </source>
</reference>
<feature type="domain" description="C-type lectin" evidence="4">
    <location>
        <begin position="52"/>
        <end position="177"/>
    </location>
</feature>
<keyword evidence="1" id="KW-0430">Lectin</keyword>
<evidence type="ECO:0000313" key="5">
    <source>
        <dbReference type="Ensembl" id="ENSRNOP00000008212.6"/>
    </source>
</evidence>
<dbReference type="Gene3D" id="3.10.100.10">
    <property type="entry name" value="Mannose-Binding Protein A, subunit A"/>
    <property type="match status" value="1"/>
</dbReference>
<gene>
    <name evidence="5 7" type="primary">Reg3b</name>
</gene>
<keyword evidence="6" id="KW-1185">Reference proteome</keyword>
<dbReference type="GO" id="GO:0005576">
    <property type="term" value="C:extracellular region"/>
    <property type="evidence" value="ECO:0007669"/>
    <property type="project" value="UniProtKB-SubCell"/>
</dbReference>
<dbReference type="OMA" id="PRISCPS"/>
<dbReference type="SMART" id="SM00034">
    <property type="entry name" value="CLECT"/>
    <property type="match status" value="1"/>
</dbReference>
<dbReference type="Pfam" id="PF00059">
    <property type="entry name" value="Lectin_C"/>
    <property type="match status" value="1"/>
</dbReference>
<evidence type="ECO:0000256" key="3">
    <source>
        <dbReference type="SAM" id="SignalP"/>
    </source>
</evidence>
<dbReference type="PROSITE" id="PS00615">
    <property type="entry name" value="C_TYPE_LECTIN_1"/>
    <property type="match status" value="1"/>
</dbReference>
<dbReference type="GeneTree" id="ENSGT00940000154447"/>
<sequence>MMRVKMLHRLAFPVMSWMLLSCLMLLSQVQGEDSPKKIPSARISCPKGSQAYGSYCYALFQIPQTWFDAELACQKRPEGHLVSVLNVAEASFLASMVKNTGNSYQYTWIGLHDPTLGGEPNGGGWEWSNNDIMNYVNWERNPSTALDRGFCGSLSRSSGFLRWRDTTCEVKLPYVCKFTG</sequence>
<organism evidence="5 6">
    <name type="scientific">Rattus norvegicus</name>
    <name type="common">Rat</name>
    <dbReference type="NCBI Taxonomy" id="10116"/>
    <lineage>
        <taxon>Eukaryota</taxon>
        <taxon>Metazoa</taxon>
        <taxon>Chordata</taxon>
        <taxon>Craniata</taxon>
        <taxon>Vertebrata</taxon>
        <taxon>Euteleostomi</taxon>
        <taxon>Mammalia</taxon>
        <taxon>Eutheria</taxon>
        <taxon>Euarchontoglires</taxon>
        <taxon>Glires</taxon>
        <taxon>Rodentia</taxon>
        <taxon>Myomorpha</taxon>
        <taxon>Muroidea</taxon>
        <taxon>Muridae</taxon>
        <taxon>Murinae</taxon>
        <taxon>Rattus</taxon>
    </lineage>
</organism>
<dbReference type="RefSeq" id="NP_445741.1">
    <property type="nucleotide sequence ID" value="NM_053289.1"/>
</dbReference>
<evidence type="ECO:0000259" key="4">
    <source>
        <dbReference type="PROSITE" id="PS50041"/>
    </source>
</evidence>
<dbReference type="Proteomes" id="UP000002494">
    <property type="component" value="Chromosome 4"/>
</dbReference>
<dbReference type="SUPFAM" id="SSF56436">
    <property type="entry name" value="C-type lectin-like"/>
    <property type="match status" value="1"/>
</dbReference>
<evidence type="ECO:0000256" key="1">
    <source>
        <dbReference type="ARBA" id="ARBA00022734"/>
    </source>
</evidence>
<dbReference type="VEuPathDB" id="HostDB:ENSRNOG00000006151"/>
<protein>
    <submittedName>
        <fullName evidence="5">Regenerating family member 3 beta</fullName>
    </submittedName>
</protein>
<dbReference type="InterPro" id="IPR001304">
    <property type="entry name" value="C-type_lectin-like"/>
</dbReference>
<feature type="chain" id="PRO_5014026319" evidence="3">
    <location>
        <begin position="32"/>
        <end position="180"/>
    </location>
</feature>
<dbReference type="InterPro" id="IPR018378">
    <property type="entry name" value="C-type_lectin_CS"/>
</dbReference>
<dbReference type="Ensembl" id="ENSRNOT00000008212.4">
    <property type="protein sequence ID" value="ENSRNOP00000008212.6"/>
    <property type="gene ID" value="ENSRNOG00000006151.4"/>
</dbReference>
<evidence type="ECO:0000313" key="6">
    <source>
        <dbReference type="Proteomes" id="UP000002494"/>
    </source>
</evidence>
<dbReference type="GeneID" id="24618"/>
<proteinExistence type="predicted"/>
<dbReference type="AlphaFoldDB" id="A0A0H2UHE4"/>
<dbReference type="PROSITE" id="PS51257">
    <property type="entry name" value="PROKAR_LIPOPROTEIN"/>
    <property type="match status" value="1"/>
</dbReference>
<dbReference type="PANTHER" id="PTHR22803">
    <property type="entry name" value="MANNOSE, PHOSPHOLIPASE, LECTIN RECEPTOR RELATED"/>
    <property type="match status" value="1"/>
</dbReference>
<dbReference type="InterPro" id="IPR050111">
    <property type="entry name" value="C-type_lectin/snaclec_domain"/>
</dbReference>
<feature type="signal peptide" evidence="3">
    <location>
        <begin position="1"/>
        <end position="31"/>
    </location>
</feature>
<accession>A0A0H2UHE4</accession>
<dbReference type="GO" id="GO:0050829">
    <property type="term" value="P:defense response to Gram-negative bacterium"/>
    <property type="evidence" value="ECO:0007669"/>
    <property type="project" value="Ensembl"/>
</dbReference>
<evidence type="ECO:0000313" key="7">
    <source>
        <dbReference type="RGD" id="3254"/>
    </source>
</evidence>
<dbReference type="PRINTS" id="PR01504">
    <property type="entry name" value="PNCREATITSAP"/>
</dbReference>
<dbReference type="CDD" id="cd03594">
    <property type="entry name" value="CLECT_REG-1_like"/>
    <property type="match status" value="1"/>
</dbReference>
<dbReference type="OrthoDB" id="418245at2759"/>
<dbReference type="Bgee" id="ENSRNOG00000006151">
    <property type="expression patterns" value="Expressed in jejunum and 12 other cell types or tissues"/>
</dbReference>
<reference evidence="5" key="1">
    <citation type="submission" date="2024-01" db="EMBL/GenBank/DDBJ databases">
        <title>GRCr8: a new rat reference genome assembly contstructed from accurate long reads and long range scaffolding.</title>
        <authorList>
            <person name="Doris P.A."/>
            <person name="Kalbfleisch T."/>
            <person name="Li K."/>
            <person name="Howe K."/>
            <person name="Wood J."/>
        </authorList>
    </citation>
    <scope>NUCLEOTIDE SEQUENCE [LARGE SCALE GENOMIC DNA]</scope>
    <source>
        <strain evidence="5">Brown Norway</strain>
    </source>
</reference>
<keyword evidence="2" id="KW-1015">Disulfide bond</keyword>
<reference evidence="5" key="2">
    <citation type="submission" date="2025-08" db="UniProtKB">
        <authorList>
            <consortium name="Ensembl"/>
        </authorList>
    </citation>
    <scope>IDENTIFICATION</scope>
    <source>
        <strain evidence="5">Brown Norway</strain>
    </source>
</reference>
<dbReference type="InterPro" id="IPR016186">
    <property type="entry name" value="C-type_lectin-like/link_sf"/>
</dbReference>